<proteinExistence type="predicted"/>
<sequence>MQDGLALLRIEPLEELICSGSGVERSHIVTNLPLRCDTLCAGTAGSGTLVRCFVRSGDFSTGTGLRCPWSSCFPYSPAVRNGSGARLLCEARNRTEPAHNENPEDET</sequence>
<keyword evidence="2" id="KW-1185">Reference proteome</keyword>
<dbReference type="EMBL" id="AP022563">
    <property type="protein sequence ID" value="BBX20420.1"/>
    <property type="molecule type" value="Genomic_DNA"/>
</dbReference>
<reference evidence="1 2" key="1">
    <citation type="journal article" date="2019" name="Emerg. Microbes Infect.">
        <title>Comprehensive subspecies identification of 175 nontuberculous mycobacteria species based on 7547 genomic profiles.</title>
        <authorList>
            <person name="Matsumoto Y."/>
            <person name="Kinjo T."/>
            <person name="Motooka D."/>
            <person name="Nabeya D."/>
            <person name="Jung N."/>
            <person name="Uechi K."/>
            <person name="Horii T."/>
            <person name="Iida T."/>
            <person name="Fujita J."/>
            <person name="Nakamura S."/>
        </authorList>
    </citation>
    <scope>NUCLEOTIDE SEQUENCE [LARGE SCALE GENOMIC DNA]</scope>
    <source>
        <strain evidence="1 2">JCM 6396</strain>
    </source>
</reference>
<dbReference type="KEGG" id="mdu:MDUV_52800"/>
<protein>
    <submittedName>
        <fullName evidence="1">Uncharacterized protein</fullName>
    </submittedName>
</protein>
<dbReference type="AlphaFoldDB" id="A0A7I7K8A7"/>
<dbReference type="Proteomes" id="UP000467006">
    <property type="component" value="Chromosome"/>
</dbReference>
<accession>A0A7I7K8A7</accession>
<evidence type="ECO:0000313" key="1">
    <source>
        <dbReference type="EMBL" id="BBX20420.1"/>
    </source>
</evidence>
<evidence type="ECO:0000313" key="2">
    <source>
        <dbReference type="Proteomes" id="UP000467006"/>
    </source>
</evidence>
<organism evidence="1 2">
    <name type="scientific">Mycolicibacterium duvalii</name>
    <dbReference type="NCBI Taxonomy" id="39688"/>
    <lineage>
        <taxon>Bacteria</taxon>
        <taxon>Bacillati</taxon>
        <taxon>Actinomycetota</taxon>
        <taxon>Actinomycetes</taxon>
        <taxon>Mycobacteriales</taxon>
        <taxon>Mycobacteriaceae</taxon>
        <taxon>Mycolicibacterium</taxon>
    </lineage>
</organism>
<gene>
    <name evidence="1" type="ORF">MDUV_52800</name>
</gene>
<name>A0A7I7K8A7_9MYCO</name>